<accession>A0A1P8WK02</accession>
<organism evidence="2 3">
    <name type="scientific">Fuerstiella marisgermanici</name>
    <dbReference type="NCBI Taxonomy" id="1891926"/>
    <lineage>
        <taxon>Bacteria</taxon>
        <taxon>Pseudomonadati</taxon>
        <taxon>Planctomycetota</taxon>
        <taxon>Planctomycetia</taxon>
        <taxon>Planctomycetales</taxon>
        <taxon>Planctomycetaceae</taxon>
        <taxon>Fuerstiella</taxon>
    </lineage>
</organism>
<evidence type="ECO:0000313" key="2">
    <source>
        <dbReference type="EMBL" id="APZ94395.1"/>
    </source>
</evidence>
<dbReference type="KEGG" id="fmr:Fuma_04027"/>
<keyword evidence="3" id="KW-1185">Reference proteome</keyword>
<dbReference type="Proteomes" id="UP000187735">
    <property type="component" value="Chromosome"/>
</dbReference>
<reference evidence="2 3" key="1">
    <citation type="journal article" date="2016" name="Front. Microbiol.">
        <title>Fuerstia marisgermanicae gen. nov., sp. nov., an Unusual Member of the Phylum Planctomycetes from the German Wadden Sea.</title>
        <authorList>
            <person name="Kohn T."/>
            <person name="Heuer A."/>
            <person name="Jogler M."/>
            <person name="Vollmers J."/>
            <person name="Boedeker C."/>
            <person name="Bunk B."/>
            <person name="Rast P."/>
            <person name="Borchert D."/>
            <person name="Glockner I."/>
            <person name="Freese H.M."/>
            <person name="Klenk H.P."/>
            <person name="Overmann J."/>
            <person name="Kaster A.K."/>
            <person name="Rohde M."/>
            <person name="Wiegand S."/>
            <person name="Jogler C."/>
        </authorList>
    </citation>
    <scope>NUCLEOTIDE SEQUENCE [LARGE SCALE GENOMIC DNA]</scope>
    <source>
        <strain evidence="2 3">NH11</strain>
    </source>
</reference>
<dbReference type="AlphaFoldDB" id="A0A1P8WK02"/>
<dbReference type="EMBL" id="CP017641">
    <property type="protein sequence ID" value="APZ94395.1"/>
    <property type="molecule type" value="Genomic_DNA"/>
</dbReference>
<name>A0A1P8WK02_9PLAN</name>
<protein>
    <submittedName>
        <fullName evidence="2">Uncharacterized protein</fullName>
    </submittedName>
</protein>
<dbReference type="STRING" id="1891926.Fuma_04027"/>
<proteinExistence type="predicted"/>
<feature type="compositionally biased region" description="Basic residues" evidence="1">
    <location>
        <begin position="97"/>
        <end position="106"/>
    </location>
</feature>
<gene>
    <name evidence="2" type="ORF">Fuma_04027</name>
</gene>
<evidence type="ECO:0000313" key="3">
    <source>
        <dbReference type="Proteomes" id="UP000187735"/>
    </source>
</evidence>
<feature type="region of interest" description="Disordered" evidence="1">
    <location>
        <begin position="97"/>
        <end position="148"/>
    </location>
</feature>
<evidence type="ECO:0000256" key="1">
    <source>
        <dbReference type="SAM" id="MobiDB-lite"/>
    </source>
</evidence>
<sequence length="148" mass="15166">MVTVIADDAVNREPNSFGFGVSDSPPEAELPSAMFPLPGLAGGCRRDGACERINGGCGVTVHGGRLGFAAAADAGSSAVAFSVSMFTLSDLPVRPSCRRGHRRHGTRPAANGNNADTHAAIGGKNTVRLSRDSIGQANRPPGRTGLEL</sequence>